<dbReference type="Pfam" id="PF07727">
    <property type="entry name" value="RVT_2"/>
    <property type="match status" value="1"/>
</dbReference>
<name>A0AAW2WGY1_9LAMI</name>
<dbReference type="AlphaFoldDB" id="A0AAW2WGY1"/>
<dbReference type="InterPro" id="IPR013103">
    <property type="entry name" value="RVT_2"/>
</dbReference>
<reference evidence="2" key="2">
    <citation type="journal article" date="2024" name="Plant">
        <title>Genomic evolution and insights into agronomic trait innovations of Sesamum species.</title>
        <authorList>
            <person name="Miao H."/>
            <person name="Wang L."/>
            <person name="Qu L."/>
            <person name="Liu H."/>
            <person name="Sun Y."/>
            <person name="Le M."/>
            <person name="Wang Q."/>
            <person name="Wei S."/>
            <person name="Zheng Y."/>
            <person name="Lin W."/>
            <person name="Duan Y."/>
            <person name="Cao H."/>
            <person name="Xiong S."/>
            <person name="Wang X."/>
            <person name="Wei L."/>
            <person name="Li C."/>
            <person name="Ma Q."/>
            <person name="Ju M."/>
            <person name="Zhao R."/>
            <person name="Li G."/>
            <person name="Mu C."/>
            <person name="Tian Q."/>
            <person name="Mei H."/>
            <person name="Zhang T."/>
            <person name="Gao T."/>
            <person name="Zhang H."/>
        </authorList>
    </citation>
    <scope>NUCLEOTIDE SEQUENCE</scope>
    <source>
        <strain evidence="2">KEN1</strain>
    </source>
</reference>
<protein>
    <recommendedName>
        <fullName evidence="1">Reverse transcriptase Ty1/copia-type domain-containing protein</fullName>
    </recommendedName>
</protein>
<reference evidence="2" key="1">
    <citation type="submission" date="2020-06" db="EMBL/GenBank/DDBJ databases">
        <authorList>
            <person name="Li T."/>
            <person name="Hu X."/>
            <person name="Zhang T."/>
            <person name="Song X."/>
            <person name="Zhang H."/>
            <person name="Dai N."/>
            <person name="Sheng W."/>
            <person name="Hou X."/>
            <person name="Wei L."/>
        </authorList>
    </citation>
    <scope>NUCLEOTIDE SEQUENCE</scope>
    <source>
        <strain evidence="2">KEN1</strain>
        <tissue evidence="2">Leaf</tissue>
    </source>
</reference>
<evidence type="ECO:0000259" key="1">
    <source>
        <dbReference type="Pfam" id="PF07727"/>
    </source>
</evidence>
<feature type="domain" description="Reverse transcriptase Ty1/copia-type" evidence="1">
    <location>
        <begin position="88"/>
        <end position="157"/>
    </location>
</feature>
<dbReference type="EMBL" id="JACGWN010000008">
    <property type="protein sequence ID" value="KAL0439891.1"/>
    <property type="molecule type" value="Genomic_DNA"/>
</dbReference>
<organism evidence="2">
    <name type="scientific">Sesamum latifolium</name>
    <dbReference type="NCBI Taxonomy" id="2727402"/>
    <lineage>
        <taxon>Eukaryota</taxon>
        <taxon>Viridiplantae</taxon>
        <taxon>Streptophyta</taxon>
        <taxon>Embryophyta</taxon>
        <taxon>Tracheophyta</taxon>
        <taxon>Spermatophyta</taxon>
        <taxon>Magnoliopsida</taxon>
        <taxon>eudicotyledons</taxon>
        <taxon>Gunneridae</taxon>
        <taxon>Pentapetalae</taxon>
        <taxon>asterids</taxon>
        <taxon>lamiids</taxon>
        <taxon>Lamiales</taxon>
        <taxon>Pedaliaceae</taxon>
        <taxon>Sesamum</taxon>
    </lineage>
</organism>
<sequence>MSNIDSDKWLEAIKSEMDSMGSNQVWTLVDARKGVRPVSCKWVYKHKLGADGEMNVKMAFLNGFVEEEIYMDQPEGLTFVGEEQKGYHFIKNEHDPCVYKKISGSSVAYLVLYVDDILLIGNDVKMLGDIKAWLSTQLTMKDMGEASYILGIKIYRDRSRRMRYGIKLSKEQSPKIDEELKRMSDIPYASAMGSIQYVVQCTRPDVAYALSVTSIYQACAVGGALEQGQDHT</sequence>
<proteinExistence type="predicted"/>
<evidence type="ECO:0000313" key="2">
    <source>
        <dbReference type="EMBL" id="KAL0439891.1"/>
    </source>
</evidence>
<gene>
    <name evidence="2" type="ORF">Slati_2472100</name>
</gene>
<accession>A0AAW2WGY1</accession>
<comment type="caution">
    <text evidence="2">The sequence shown here is derived from an EMBL/GenBank/DDBJ whole genome shotgun (WGS) entry which is preliminary data.</text>
</comment>